<dbReference type="PROSITE" id="PS51257">
    <property type="entry name" value="PROKAR_LIPOPROTEIN"/>
    <property type="match status" value="1"/>
</dbReference>
<dbReference type="SUPFAM" id="SSF51556">
    <property type="entry name" value="Metallo-dependent hydrolases"/>
    <property type="match status" value="1"/>
</dbReference>
<dbReference type="RefSeq" id="WP_154367942.1">
    <property type="nucleotide sequence ID" value="NZ_WKJM01000019.1"/>
</dbReference>
<dbReference type="GO" id="GO:0005737">
    <property type="term" value="C:cytoplasm"/>
    <property type="evidence" value="ECO:0007669"/>
    <property type="project" value="TreeGrafter"/>
</dbReference>
<gene>
    <name evidence="3" type="ORF">GJ697_20950</name>
</gene>
<dbReference type="AlphaFoldDB" id="A0A6L5QKU7"/>
<dbReference type="PANTHER" id="PTHR21240:SF28">
    <property type="entry name" value="ISO-OROTATE DECARBOXYLASE (EUROFUNG)"/>
    <property type="match status" value="1"/>
</dbReference>
<dbReference type="InterPro" id="IPR032466">
    <property type="entry name" value="Metal_Hydrolase"/>
</dbReference>
<sequence>MTSRRQFIKHGALSVGGIIMVGCGAHGPLRAPEADATPGAPLVLNGAPVKTVDVHAHCMIPEALALLGMDVFSLYPKTMHGGQENVLVIAERLAAMDAQGVDMEVLSINPFWYEQPRELSAKVVRLQNDKLAELCAARPDRFAAFASLSLQHPDLAVQELEHAMTKLGLRGAAIGGNVAGADFADPRFHPVWAKAEALGATLFIHPVGTPELAKRFAGNGWMPNVIGYPLETTIALQHFIFEGVLDKFPKLKICAAHGGGYLPTSAARMDHGCFVNPGACAHGPVLKKKPSEYVSQLFFDSLVFTPEALTNLVRQVGASQVMLGSDHPFPWAGKPVKHVLDTPALSDADKAAILGGNARRVLGL</sequence>
<dbReference type="InterPro" id="IPR006311">
    <property type="entry name" value="TAT_signal"/>
</dbReference>
<dbReference type="GO" id="GO:0016831">
    <property type="term" value="F:carboxy-lyase activity"/>
    <property type="evidence" value="ECO:0007669"/>
    <property type="project" value="InterPro"/>
</dbReference>
<dbReference type="PROSITE" id="PS51318">
    <property type="entry name" value="TAT"/>
    <property type="match status" value="1"/>
</dbReference>
<dbReference type="InterPro" id="IPR032465">
    <property type="entry name" value="ACMSD"/>
</dbReference>
<dbReference type="Proteomes" id="UP000481037">
    <property type="component" value="Unassembled WGS sequence"/>
</dbReference>
<protein>
    <submittedName>
        <fullName evidence="3">Amidohydrolase family protein</fullName>
    </submittedName>
</protein>
<reference evidence="3 4" key="1">
    <citation type="submission" date="2019-11" db="EMBL/GenBank/DDBJ databases">
        <title>Novel species isolated from a subtropical stream in China.</title>
        <authorList>
            <person name="Lu H."/>
        </authorList>
    </citation>
    <scope>NUCLEOTIDE SEQUENCE [LARGE SCALE GENOMIC DNA]</scope>
    <source>
        <strain evidence="3 4">FT25W</strain>
    </source>
</reference>
<evidence type="ECO:0000259" key="2">
    <source>
        <dbReference type="Pfam" id="PF04909"/>
    </source>
</evidence>
<evidence type="ECO:0000256" key="1">
    <source>
        <dbReference type="ARBA" id="ARBA00023239"/>
    </source>
</evidence>
<feature type="domain" description="Amidohydrolase-related" evidence="2">
    <location>
        <begin position="52"/>
        <end position="364"/>
    </location>
</feature>
<keyword evidence="4" id="KW-1185">Reference proteome</keyword>
<comment type="caution">
    <text evidence="3">The sequence shown here is derived from an EMBL/GenBank/DDBJ whole genome shotgun (WGS) entry which is preliminary data.</text>
</comment>
<name>A0A6L5QKU7_9BURK</name>
<dbReference type="EMBL" id="WKJM01000019">
    <property type="protein sequence ID" value="MRX10305.1"/>
    <property type="molecule type" value="Genomic_DNA"/>
</dbReference>
<dbReference type="GO" id="GO:0016787">
    <property type="term" value="F:hydrolase activity"/>
    <property type="evidence" value="ECO:0007669"/>
    <property type="project" value="UniProtKB-KW"/>
</dbReference>
<dbReference type="Pfam" id="PF04909">
    <property type="entry name" value="Amidohydro_2"/>
    <property type="match status" value="1"/>
</dbReference>
<dbReference type="GO" id="GO:0019748">
    <property type="term" value="P:secondary metabolic process"/>
    <property type="evidence" value="ECO:0007669"/>
    <property type="project" value="TreeGrafter"/>
</dbReference>
<accession>A0A6L5QKU7</accession>
<dbReference type="InterPro" id="IPR006680">
    <property type="entry name" value="Amidohydro-rel"/>
</dbReference>
<dbReference type="PANTHER" id="PTHR21240">
    <property type="entry name" value="2-AMINO-3-CARBOXYLMUCONATE-6-SEMIALDEHYDE DECARBOXYLASE"/>
    <property type="match status" value="1"/>
</dbReference>
<dbReference type="Gene3D" id="3.20.20.140">
    <property type="entry name" value="Metal-dependent hydrolases"/>
    <property type="match status" value="1"/>
</dbReference>
<organism evidence="3 4">
    <name type="scientific">Duganella alba</name>
    <dbReference type="NCBI Taxonomy" id="2666081"/>
    <lineage>
        <taxon>Bacteria</taxon>
        <taxon>Pseudomonadati</taxon>
        <taxon>Pseudomonadota</taxon>
        <taxon>Betaproteobacteria</taxon>
        <taxon>Burkholderiales</taxon>
        <taxon>Oxalobacteraceae</taxon>
        <taxon>Telluria group</taxon>
        <taxon>Duganella</taxon>
    </lineage>
</organism>
<evidence type="ECO:0000313" key="3">
    <source>
        <dbReference type="EMBL" id="MRX10305.1"/>
    </source>
</evidence>
<keyword evidence="1" id="KW-0456">Lyase</keyword>
<keyword evidence="3" id="KW-0378">Hydrolase</keyword>
<evidence type="ECO:0000313" key="4">
    <source>
        <dbReference type="Proteomes" id="UP000481037"/>
    </source>
</evidence>
<proteinExistence type="predicted"/>